<keyword evidence="1" id="KW-0812">Transmembrane</keyword>
<protein>
    <submittedName>
        <fullName evidence="2">Uncharacterized protein</fullName>
    </submittedName>
</protein>
<evidence type="ECO:0000313" key="2">
    <source>
        <dbReference type="EMBL" id="XDV59128.1"/>
    </source>
</evidence>
<organism evidence="2">
    <name type="scientific">Bradyrhizobium sp. LLZ17</name>
    <dbReference type="NCBI Taxonomy" id="3239388"/>
    <lineage>
        <taxon>Bacteria</taxon>
        <taxon>Pseudomonadati</taxon>
        <taxon>Pseudomonadota</taxon>
        <taxon>Alphaproteobacteria</taxon>
        <taxon>Hyphomicrobiales</taxon>
        <taxon>Nitrobacteraceae</taxon>
        <taxon>Bradyrhizobium</taxon>
    </lineage>
</organism>
<gene>
    <name evidence="2" type="ORF">AB8Z38_06785</name>
</gene>
<keyword evidence="1" id="KW-0472">Membrane</keyword>
<sequence>MTKKRGSVWDGIRDAYNVHEAFQLLESLRDRSGSVLHELRELAMLAGALALVITVFWLMS</sequence>
<evidence type="ECO:0000256" key="1">
    <source>
        <dbReference type="SAM" id="Phobius"/>
    </source>
</evidence>
<feature type="transmembrane region" description="Helical" evidence="1">
    <location>
        <begin position="39"/>
        <end position="59"/>
    </location>
</feature>
<accession>A0AB39XME3</accession>
<dbReference type="AlphaFoldDB" id="A0AB39XME3"/>
<reference evidence="2" key="1">
    <citation type="submission" date="2024-08" db="EMBL/GenBank/DDBJ databases">
        <authorList>
            <person name="Chaddad Z."/>
            <person name="Lamrabet M."/>
            <person name="Bouhnik O."/>
            <person name="Alami S."/>
            <person name="Wipf D."/>
            <person name="Courty P.E."/>
            <person name="Missbah El Idrissi M."/>
        </authorList>
    </citation>
    <scope>NUCLEOTIDE SEQUENCE</scope>
    <source>
        <strain evidence="2">LLZ17</strain>
    </source>
</reference>
<dbReference type="EMBL" id="CP165734">
    <property type="protein sequence ID" value="XDV59128.1"/>
    <property type="molecule type" value="Genomic_DNA"/>
</dbReference>
<keyword evidence="1" id="KW-1133">Transmembrane helix</keyword>
<proteinExistence type="predicted"/>
<name>A0AB39XME3_9BRAD</name>
<dbReference type="RefSeq" id="WP_369723673.1">
    <property type="nucleotide sequence ID" value="NZ_CP165734.1"/>
</dbReference>